<sequence length="616" mass="69189">MPHTKDHNNQVNQQRPTQPHQTPPRSPRQNMDSTTPTPTTTTGSGSKTTHFSLFSSLPFELRKLIWTTALLAPLTPSRNNNTPDTWRPLHIRLYRIREPGDLNKNPGDLESKDGPDQANEPPVPPLIPDQTAENAKSVALDRAARFSILATPRHTAIAKTNLYLPGTPMALAAYDSGWLAKDEVYRIASSCQEARQAFTDLKRWLGPPERWVDLRDGVCCFWGYGRYSPGVTEDEHQHPVLVPGLELEDALMLEDGGPAKGALGKKGMVRGDRGLIPAMAHCEELAVMWDSRYCKNLFAERENHDTNADNTNTNTNDREKPPTPCCAVFKKHLVDVVTRHPKLHTLYLLDADLAPAEPHVPAGSVPKFREQDVFRWADLLEKQLSSIRKEVGVEGHIQVKILACVLDSGAHSSVKDCYDCERGLEAIGLGSWISLVTLPLHWASRQFAEAQHDCHAHTAFNPLAMSSRSSFSFFKALPQDVQETIWERAIFTEPSMETLGMMLDPDEEGYESYMMPAMVMDRRYRPPVDFDEFKQRRLFCSSIYWQIQNIASVSDLLVQGAKLRELFERQTEPGYTIPTFKFLACVPHPELRVPVLASGDGPAREGKKAEEGEEWA</sequence>
<gene>
    <name evidence="1" type="ORF">F5144DRAFT_616539</name>
</gene>
<dbReference type="EMBL" id="JAGIZQ010000001">
    <property type="protein sequence ID" value="KAH6649337.1"/>
    <property type="molecule type" value="Genomic_DNA"/>
</dbReference>
<evidence type="ECO:0000313" key="2">
    <source>
        <dbReference type="Proteomes" id="UP000724584"/>
    </source>
</evidence>
<accession>A0ACB7PM29</accession>
<reference evidence="1 2" key="1">
    <citation type="journal article" date="2021" name="Nat. Commun.">
        <title>Genetic determinants of endophytism in the Arabidopsis root mycobiome.</title>
        <authorList>
            <person name="Mesny F."/>
            <person name="Miyauchi S."/>
            <person name="Thiergart T."/>
            <person name="Pickel B."/>
            <person name="Atanasova L."/>
            <person name="Karlsson M."/>
            <person name="Huettel B."/>
            <person name="Barry K.W."/>
            <person name="Haridas S."/>
            <person name="Chen C."/>
            <person name="Bauer D."/>
            <person name="Andreopoulos W."/>
            <person name="Pangilinan J."/>
            <person name="LaButti K."/>
            <person name="Riley R."/>
            <person name="Lipzen A."/>
            <person name="Clum A."/>
            <person name="Drula E."/>
            <person name="Henrissat B."/>
            <person name="Kohler A."/>
            <person name="Grigoriev I.V."/>
            <person name="Martin F.M."/>
            <person name="Hacquard S."/>
        </authorList>
    </citation>
    <scope>NUCLEOTIDE SEQUENCE [LARGE SCALE GENOMIC DNA]</scope>
    <source>
        <strain evidence="1 2">MPI-SDFR-AT-0079</strain>
    </source>
</reference>
<dbReference type="Proteomes" id="UP000724584">
    <property type="component" value="Unassembled WGS sequence"/>
</dbReference>
<name>A0ACB7PM29_9PEZI</name>
<evidence type="ECO:0000313" key="1">
    <source>
        <dbReference type="EMBL" id="KAH6649337.1"/>
    </source>
</evidence>
<comment type="caution">
    <text evidence="1">The sequence shown here is derived from an EMBL/GenBank/DDBJ whole genome shotgun (WGS) entry which is preliminary data.</text>
</comment>
<protein>
    <submittedName>
        <fullName evidence="1">Uncharacterized protein</fullName>
    </submittedName>
</protein>
<proteinExistence type="predicted"/>
<organism evidence="1 2">
    <name type="scientific">Chaetomium tenue</name>
    <dbReference type="NCBI Taxonomy" id="1854479"/>
    <lineage>
        <taxon>Eukaryota</taxon>
        <taxon>Fungi</taxon>
        <taxon>Dikarya</taxon>
        <taxon>Ascomycota</taxon>
        <taxon>Pezizomycotina</taxon>
        <taxon>Sordariomycetes</taxon>
        <taxon>Sordariomycetidae</taxon>
        <taxon>Sordariales</taxon>
        <taxon>Chaetomiaceae</taxon>
        <taxon>Chaetomium</taxon>
    </lineage>
</organism>
<keyword evidence="2" id="KW-1185">Reference proteome</keyword>